<keyword evidence="3" id="KW-1185">Reference proteome</keyword>
<evidence type="ECO:0000313" key="2">
    <source>
        <dbReference type="EMBL" id="TCD71629.1"/>
    </source>
</evidence>
<accession>A0A4R0RZ24</accession>
<evidence type="ECO:0000256" key="1">
    <source>
        <dbReference type="SAM" id="SignalP"/>
    </source>
</evidence>
<protein>
    <submittedName>
        <fullName evidence="2">Uncharacterized protein</fullName>
    </submittedName>
</protein>
<comment type="caution">
    <text evidence="2">The sequence shown here is derived from an EMBL/GenBank/DDBJ whole genome shotgun (WGS) entry which is preliminary data.</text>
</comment>
<feature type="chain" id="PRO_5020216104" evidence="1">
    <location>
        <begin position="21"/>
        <end position="52"/>
    </location>
</feature>
<gene>
    <name evidence="2" type="ORF">EIP91_007376</name>
</gene>
<feature type="signal peptide" evidence="1">
    <location>
        <begin position="1"/>
        <end position="20"/>
    </location>
</feature>
<evidence type="ECO:0000313" key="3">
    <source>
        <dbReference type="Proteomes" id="UP000292702"/>
    </source>
</evidence>
<dbReference type="EMBL" id="RWJN01000004">
    <property type="protein sequence ID" value="TCD71629.1"/>
    <property type="molecule type" value="Genomic_DNA"/>
</dbReference>
<organism evidence="2 3">
    <name type="scientific">Steccherinum ochraceum</name>
    <dbReference type="NCBI Taxonomy" id="92696"/>
    <lineage>
        <taxon>Eukaryota</taxon>
        <taxon>Fungi</taxon>
        <taxon>Dikarya</taxon>
        <taxon>Basidiomycota</taxon>
        <taxon>Agaricomycotina</taxon>
        <taxon>Agaricomycetes</taxon>
        <taxon>Polyporales</taxon>
        <taxon>Steccherinaceae</taxon>
        <taxon>Steccherinum</taxon>
    </lineage>
</organism>
<keyword evidence="1" id="KW-0732">Signal</keyword>
<name>A0A4R0RZ24_9APHY</name>
<sequence>MKAFSTLAIFFVAFASIVLASPVNEALARSERQDAKMFEAREIQEGNLPSQI</sequence>
<proteinExistence type="predicted"/>
<reference evidence="2 3" key="1">
    <citation type="submission" date="2018-11" db="EMBL/GenBank/DDBJ databases">
        <title>Genome assembly of Steccherinum ochraceum LE-BIN_3174, the white-rot fungus of the Steccherinaceae family (The Residual Polyporoid clade, Polyporales, Basidiomycota).</title>
        <authorList>
            <person name="Fedorova T.V."/>
            <person name="Glazunova O.A."/>
            <person name="Landesman E.O."/>
            <person name="Moiseenko K.V."/>
            <person name="Psurtseva N.V."/>
            <person name="Savinova O.S."/>
            <person name="Shakhova N.V."/>
            <person name="Tyazhelova T.V."/>
            <person name="Vasina D.V."/>
        </authorList>
    </citation>
    <scope>NUCLEOTIDE SEQUENCE [LARGE SCALE GENOMIC DNA]</scope>
    <source>
        <strain evidence="2 3">LE-BIN_3174</strain>
    </source>
</reference>
<dbReference type="Proteomes" id="UP000292702">
    <property type="component" value="Unassembled WGS sequence"/>
</dbReference>
<dbReference type="AlphaFoldDB" id="A0A4R0RZ24"/>